<name>A0A0G0VG71_9BACT</name>
<evidence type="ECO:0000256" key="5">
    <source>
        <dbReference type="ARBA" id="ARBA00022898"/>
    </source>
</evidence>
<evidence type="ECO:0000256" key="1">
    <source>
        <dbReference type="ARBA" id="ARBA00001933"/>
    </source>
</evidence>
<evidence type="ECO:0000256" key="4">
    <source>
        <dbReference type="ARBA" id="ARBA00022679"/>
    </source>
</evidence>
<evidence type="ECO:0000313" key="9">
    <source>
        <dbReference type="Proteomes" id="UP000034108"/>
    </source>
</evidence>
<dbReference type="EC" id="2.6.1.-" evidence="6"/>
<sequence>MPDFETNPDLKLLGTETAFGFGAEVMAVEKTKKFPQIYKFHIGDTGPKTPEPIINTAIQALSDKQTKYAHFQGYLQVRANIAKHWTKTRGVKIKPENIILTPGGKPVIELTMQTLLTPGDYVVGQNPGYPIYESLAKFYSHGNYLPWLARHNSDTQVLEFFIEDLEKILQSGKKIKLLVVNTPQNPTGMVMPRAKLEAIAKLAKKHNFMVLFDDIYDQIIFNKEHFSLLTVHGMLDYTINLNGFSKNYAMTGWRLGFAVAPEWLIKIFGQLAINKWSCVNRVDQITAGAIYGDIELDKCLYPCVADKIAEIIKSDVALYEKKGKFLVEALRLLSPYVAPNDVEGAFYDFPNIAKILELHYVKNDLSISTDKEFSHWLLYENGLAALAGSDFGEGGSGHLRFSYSEDQNKHIIPGVKHFIKIIIDLITKSGLTPLLKMEEVEEKVDIIKNKYF</sequence>
<proteinExistence type="inferred from homology"/>
<dbReference type="PATRIC" id="fig|1619048.3.peg.514"/>
<feature type="domain" description="Aminotransferase class I/classII large" evidence="7">
    <location>
        <begin position="47"/>
        <end position="411"/>
    </location>
</feature>
<dbReference type="GO" id="GO:0030170">
    <property type="term" value="F:pyridoxal phosphate binding"/>
    <property type="evidence" value="ECO:0007669"/>
    <property type="project" value="InterPro"/>
</dbReference>
<dbReference type="SUPFAM" id="SSF53383">
    <property type="entry name" value="PLP-dependent transferases"/>
    <property type="match status" value="1"/>
</dbReference>
<evidence type="ECO:0000256" key="6">
    <source>
        <dbReference type="RuleBase" id="RU000481"/>
    </source>
</evidence>
<keyword evidence="4 6" id="KW-0808">Transferase</keyword>
<dbReference type="InterPro" id="IPR050596">
    <property type="entry name" value="AspAT/PAT-like"/>
</dbReference>
<dbReference type="STRING" id="1619048.UU49_C0016G0007"/>
<dbReference type="Gene3D" id="3.90.1150.10">
    <property type="entry name" value="Aspartate Aminotransferase, domain 1"/>
    <property type="match status" value="1"/>
</dbReference>
<dbReference type="InterPro" id="IPR015421">
    <property type="entry name" value="PyrdxlP-dep_Trfase_major"/>
</dbReference>
<evidence type="ECO:0000256" key="3">
    <source>
        <dbReference type="ARBA" id="ARBA00022576"/>
    </source>
</evidence>
<protein>
    <recommendedName>
        <fullName evidence="6">Aminotransferase</fullName>
        <ecNumber evidence="6">2.6.1.-</ecNumber>
    </recommendedName>
</protein>
<dbReference type="AlphaFoldDB" id="A0A0G0VG71"/>
<dbReference type="EMBL" id="LCAV01000016">
    <property type="protein sequence ID" value="KKR98621.1"/>
    <property type="molecule type" value="Genomic_DNA"/>
</dbReference>
<keyword evidence="5" id="KW-0663">Pyridoxal phosphate</keyword>
<reference evidence="8 9" key="1">
    <citation type="journal article" date="2015" name="Nature">
        <title>rRNA introns, odd ribosomes, and small enigmatic genomes across a large radiation of phyla.</title>
        <authorList>
            <person name="Brown C.T."/>
            <person name="Hug L.A."/>
            <person name="Thomas B.C."/>
            <person name="Sharon I."/>
            <person name="Castelle C.J."/>
            <person name="Singh A."/>
            <person name="Wilkins M.J."/>
            <person name="Williams K.H."/>
            <person name="Banfield J.F."/>
        </authorList>
    </citation>
    <scope>NUCLEOTIDE SEQUENCE [LARGE SCALE GENOMIC DNA]</scope>
</reference>
<organism evidence="8 9">
    <name type="scientific">Candidatus Magasanikbacteria bacterium GW2011_GWC2_41_17</name>
    <dbReference type="NCBI Taxonomy" id="1619048"/>
    <lineage>
        <taxon>Bacteria</taxon>
        <taxon>Candidatus Magasanikiibacteriota</taxon>
    </lineage>
</organism>
<dbReference type="Pfam" id="PF00155">
    <property type="entry name" value="Aminotran_1_2"/>
    <property type="match status" value="1"/>
</dbReference>
<dbReference type="PROSITE" id="PS00105">
    <property type="entry name" value="AA_TRANSFER_CLASS_1"/>
    <property type="match status" value="1"/>
</dbReference>
<dbReference type="InterPro" id="IPR015424">
    <property type="entry name" value="PyrdxlP-dep_Trfase"/>
</dbReference>
<dbReference type="Proteomes" id="UP000034108">
    <property type="component" value="Unassembled WGS sequence"/>
</dbReference>
<comment type="similarity">
    <text evidence="2 6">Belongs to the class-I pyridoxal-phosphate-dependent aminotransferase family.</text>
</comment>
<dbReference type="PANTHER" id="PTHR46383">
    <property type="entry name" value="ASPARTATE AMINOTRANSFERASE"/>
    <property type="match status" value="1"/>
</dbReference>
<comment type="caution">
    <text evidence="8">The sequence shown here is derived from an EMBL/GenBank/DDBJ whole genome shotgun (WGS) entry which is preliminary data.</text>
</comment>
<dbReference type="PANTHER" id="PTHR46383:SF1">
    <property type="entry name" value="ASPARTATE AMINOTRANSFERASE"/>
    <property type="match status" value="1"/>
</dbReference>
<comment type="cofactor">
    <cofactor evidence="1 6">
        <name>pyridoxal 5'-phosphate</name>
        <dbReference type="ChEBI" id="CHEBI:597326"/>
    </cofactor>
</comment>
<dbReference type="InterPro" id="IPR004838">
    <property type="entry name" value="NHTrfase_class1_PyrdxlP-BS"/>
</dbReference>
<dbReference type="CDD" id="cd00609">
    <property type="entry name" value="AAT_like"/>
    <property type="match status" value="1"/>
</dbReference>
<dbReference type="GO" id="GO:0006520">
    <property type="term" value="P:amino acid metabolic process"/>
    <property type="evidence" value="ECO:0007669"/>
    <property type="project" value="InterPro"/>
</dbReference>
<accession>A0A0G0VG71</accession>
<keyword evidence="3 6" id="KW-0032">Aminotransferase</keyword>
<evidence type="ECO:0000259" key="7">
    <source>
        <dbReference type="Pfam" id="PF00155"/>
    </source>
</evidence>
<evidence type="ECO:0000256" key="2">
    <source>
        <dbReference type="ARBA" id="ARBA00007441"/>
    </source>
</evidence>
<gene>
    <name evidence="8" type="ORF">UU49_C0016G0007</name>
</gene>
<dbReference type="Gene3D" id="3.40.640.10">
    <property type="entry name" value="Type I PLP-dependent aspartate aminotransferase-like (Major domain)"/>
    <property type="match status" value="1"/>
</dbReference>
<dbReference type="InterPro" id="IPR004839">
    <property type="entry name" value="Aminotransferase_I/II_large"/>
</dbReference>
<dbReference type="GO" id="GO:0008483">
    <property type="term" value="F:transaminase activity"/>
    <property type="evidence" value="ECO:0007669"/>
    <property type="project" value="UniProtKB-KW"/>
</dbReference>
<dbReference type="InterPro" id="IPR015422">
    <property type="entry name" value="PyrdxlP-dep_Trfase_small"/>
</dbReference>
<evidence type="ECO:0000313" key="8">
    <source>
        <dbReference type="EMBL" id="KKR98621.1"/>
    </source>
</evidence>